<evidence type="ECO:0000256" key="3">
    <source>
        <dbReference type="ARBA" id="ARBA00022729"/>
    </source>
</evidence>
<reference evidence="4 5" key="1">
    <citation type="submission" date="2023-09" db="EMBL/GenBank/DDBJ databases">
        <authorList>
            <person name="Rey-Velasco X."/>
        </authorList>
    </citation>
    <scope>NUCLEOTIDE SEQUENCE [LARGE SCALE GENOMIC DNA]</scope>
    <source>
        <strain evidence="4 5">F297</strain>
    </source>
</reference>
<dbReference type="Pfam" id="PF10627">
    <property type="entry name" value="CsgE"/>
    <property type="match status" value="1"/>
</dbReference>
<proteinExistence type="predicted"/>
<dbReference type="Gene3D" id="2.60.40.2420">
    <property type="match status" value="1"/>
</dbReference>
<organism evidence="4 5">
    <name type="scientific">Autumnicola edwardsiae</name>
    <dbReference type="NCBI Taxonomy" id="3075594"/>
    <lineage>
        <taxon>Bacteria</taxon>
        <taxon>Pseudomonadati</taxon>
        <taxon>Bacteroidota</taxon>
        <taxon>Flavobacteriia</taxon>
        <taxon>Flavobacteriales</taxon>
        <taxon>Flavobacteriaceae</taxon>
        <taxon>Autumnicola</taxon>
    </lineage>
</organism>
<dbReference type="Proteomes" id="UP001248819">
    <property type="component" value="Unassembled WGS sequence"/>
</dbReference>
<evidence type="ECO:0000256" key="2">
    <source>
        <dbReference type="ARBA" id="ARBA00014024"/>
    </source>
</evidence>
<dbReference type="RefSeq" id="WP_311485389.1">
    <property type="nucleotide sequence ID" value="NZ_JAVRHP010000094.1"/>
</dbReference>
<comment type="function">
    <text evidence="1">May be involved in the biogenesis of curli organelles.</text>
</comment>
<dbReference type="InterPro" id="IPR053722">
    <property type="entry name" value="Curli_assembly_CsgC/AgfC"/>
</dbReference>
<protein>
    <recommendedName>
        <fullName evidence="2">Curli production assembly/transport component CsgE</fullName>
    </recommendedName>
</protein>
<accession>A0ABU3CY18</accession>
<evidence type="ECO:0000313" key="5">
    <source>
        <dbReference type="Proteomes" id="UP001248819"/>
    </source>
</evidence>
<evidence type="ECO:0000313" key="4">
    <source>
        <dbReference type="EMBL" id="MDT0651263.1"/>
    </source>
</evidence>
<comment type="caution">
    <text evidence="4">The sequence shown here is derived from an EMBL/GenBank/DDBJ whole genome shotgun (WGS) entry which is preliminary data.</text>
</comment>
<keyword evidence="3" id="KW-0732">Signal</keyword>
<evidence type="ECO:0000256" key="1">
    <source>
        <dbReference type="ARBA" id="ARBA00003989"/>
    </source>
</evidence>
<keyword evidence="5" id="KW-1185">Reference proteome</keyword>
<sequence>MMSSYFATGKCKLVIYLIIILTSKFISAQNFNSEVEAVINTSDTKDDILEIVGTAANKTEGNYSLKYELSVITSSGNSKNSSKNSQSGRFTLEPFETKNLSQTSVSVDPEGSTIILLLIYDEDDKLLGTDRKVYGSSEEEEAEKKMSYQKPNEGIELTGMVTENTKTKPGKDFYDFFYQKYSLSPNKGNKIIEVDEMISFGRTTRIMVKIEDKLVYQFYARPKLDYLKDQADQALKQVNRYFEYLKNRNESLTRY</sequence>
<name>A0ABU3CY18_9FLAO</name>
<gene>
    <name evidence="4" type="ORF">RM529_13990</name>
</gene>
<dbReference type="EMBL" id="JAVRHP010000094">
    <property type="protein sequence ID" value="MDT0651263.1"/>
    <property type="molecule type" value="Genomic_DNA"/>
</dbReference>
<dbReference type="InterPro" id="IPR018900">
    <property type="entry name" value="Curli_CsgE"/>
</dbReference>